<sequence>MKKTVLLFATALTATAALAQPNLRAQKTYGSSGTDLLYQMCFSKEEGMVVAGSSASGISGNKTVAAKGGLDFWIIKLGKTGNVKWERSIGGSADDRLTDIKPTTDSGYILAGWSISPASGDKTENPKGNGGDYWVVKVDKHGNIQWNKTIGGSEDDDAQAILQTGDGGYLVAGISMSGISGNKTGKNINGGPLLWNTYDIWLVKLDKDGNIQWDKTIGGTADEGMIYHIYTPQQGSNRRKLACRQAPDGGFVIATSSNSNKSANKTENSYGGSPDYWVLKTDAQGNVLWDKTIGGSGEDYVSALDIADDGSILVGGYSWSDPSGNKTQDHRNSDYWIVKLSGTGTLLWDKTIGSGSDDILQEIQHTSDGGFILAGNSTSGRAYDKSEPRLGENDYWIVKLNSNGAIEWNRTFGGTGNDVPYAVLEDQDEPNVYYIGGYSASPVSGNKTADAYGDPDYWVIKLMYHTATSESTNDITTSNKLSGNETANNTSFRIYPNPVTTVLHIQNSGKATYVLTNQAGKAVLTKTINGNGDINLANLTAGIYYLTNTATKTTQKVVITR</sequence>
<evidence type="ECO:0000313" key="4">
    <source>
        <dbReference type="Proteomes" id="UP000305848"/>
    </source>
</evidence>
<dbReference type="EMBL" id="SZQL01000020">
    <property type="protein sequence ID" value="TKK65545.1"/>
    <property type="molecule type" value="Genomic_DNA"/>
</dbReference>
<dbReference type="AlphaFoldDB" id="A0A4U3KST5"/>
<reference evidence="3 4" key="1">
    <citation type="submission" date="2019-05" db="EMBL/GenBank/DDBJ databases">
        <title>Panacibacter sp. strain 17mud1-8 Genome sequencing and assembly.</title>
        <authorList>
            <person name="Chhetri G."/>
        </authorList>
    </citation>
    <scope>NUCLEOTIDE SEQUENCE [LARGE SCALE GENOMIC DNA]</scope>
    <source>
        <strain evidence="3 4">17mud1-8</strain>
    </source>
</reference>
<dbReference type="Proteomes" id="UP000305848">
    <property type="component" value="Unassembled WGS sequence"/>
</dbReference>
<name>A0A4U3KST5_9BACT</name>
<dbReference type="OrthoDB" id="9811934at2"/>
<protein>
    <submittedName>
        <fullName evidence="3">T9SS type A sorting domain-containing protein</fullName>
    </submittedName>
</protein>
<evidence type="ECO:0000313" key="3">
    <source>
        <dbReference type="EMBL" id="TKK65545.1"/>
    </source>
</evidence>
<evidence type="ECO:0000259" key="2">
    <source>
        <dbReference type="Pfam" id="PF18962"/>
    </source>
</evidence>
<organism evidence="3 4">
    <name type="scientific">Ilyomonas limi</name>
    <dbReference type="NCBI Taxonomy" id="2575867"/>
    <lineage>
        <taxon>Bacteria</taxon>
        <taxon>Pseudomonadati</taxon>
        <taxon>Bacteroidota</taxon>
        <taxon>Chitinophagia</taxon>
        <taxon>Chitinophagales</taxon>
        <taxon>Chitinophagaceae</taxon>
        <taxon>Ilyomonas</taxon>
    </lineage>
</organism>
<keyword evidence="1" id="KW-0732">Signal</keyword>
<accession>A0A4U3KST5</accession>
<dbReference type="NCBIfam" id="TIGR04183">
    <property type="entry name" value="Por_Secre_tail"/>
    <property type="match status" value="1"/>
</dbReference>
<feature type="domain" description="Secretion system C-terminal sorting" evidence="2">
    <location>
        <begin position="494"/>
        <end position="559"/>
    </location>
</feature>
<dbReference type="Pfam" id="PF18962">
    <property type="entry name" value="Por_Secre_tail"/>
    <property type="match status" value="1"/>
</dbReference>
<comment type="caution">
    <text evidence="3">The sequence shown here is derived from an EMBL/GenBank/DDBJ whole genome shotgun (WGS) entry which is preliminary data.</text>
</comment>
<dbReference type="PANTHER" id="PTHR42754:SF1">
    <property type="entry name" value="LIPOPROTEIN"/>
    <property type="match status" value="1"/>
</dbReference>
<gene>
    <name evidence="3" type="ORF">FC093_19705</name>
</gene>
<dbReference type="InterPro" id="IPR026444">
    <property type="entry name" value="Secre_tail"/>
</dbReference>
<dbReference type="Gene3D" id="2.80.10.50">
    <property type="match status" value="1"/>
</dbReference>
<dbReference type="PANTHER" id="PTHR42754">
    <property type="entry name" value="ENDOGLUCANASE"/>
    <property type="match status" value="1"/>
</dbReference>
<dbReference type="PRINTS" id="PR00313">
    <property type="entry name" value="CABNDNGRPT"/>
</dbReference>
<proteinExistence type="predicted"/>
<evidence type="ECO:0000256" key="1">
    <source>
        <dbReference type="SAM" id="SignalP"/>
    </source>
</evidence>
<dbReference type="RefSeq" id="WP_137263536.1">
    <property type="nucleotide sequence ID" value="NZ_SZQL01000020.1"/>
</dbReference>
<keyword evidence="4" id="KW-1185">Reference proteome</keyword>
<feature type="signal peptide" evidence="1">
    <location>
        <begin position="1"/>
        <end position="19"/>
    </location>
</feature>
<feature type="chain" id="PRO_5020828729" evidence="1">
    <location>
        <begin position="20"/>
        <end position="561"/>
    </location>
</feature>